<reference evidence="1" key="2">
    <citation type="submission" date="2020-09" db="EMBL/GenBank/DDBJ databases">
        <authorList>
            <person name="Sun Q."/>
            <person name="Zhou Y."/>
        </authorList>
    </citation>
    <scope>NUCLEOTIDE SEQUENCE</scope>
    <source>
        <strain evidence="1">CGMCC 1.15322</strain>
    </source>
</reference>
<evidence type="ECO:0000313" key="2">
    <source>
        <dbReference type="Proteomes" id="UP000620596"/>
    </source>
</evidence>
<name>A0A916WN18_9BURK</name>
<dbReference type="EMBL" id="BMIG01000022">
    <property type="protein sequence ID" value="GGB13843.1"/>
    <property type="molecule type" value="Genomic_DNA"/>
</dbReference>
<protein>
    <recommendedName>
        <fullName evidence="3">DUF1579 domain-containing protein</fullName>
    </recommendedName>
</protein>
<evidence type="ECO:0000313" key="1">
    <source>
        <dbReference type="EMBL" id="GGB13843.1"/>
    </source>
</evidence>
<dbReference type="Proteomes" id="UP000620596">
    <property type="component" value="Unassembled WGS sequence"/>
</dbReference>
<sequence length="123" mass="13410">MGGTSSVQTLLGGLGNVDDNVIDLPGAPYRAVTLRFCNAATQQWTIWWLYGQMPGRLDAPMIGAFKDGVGTFYGDDTLEGQAIKLRVLWAMAAPDVPRWEQAFSSDDGATCETNWVMTFTRAS</sequence>
<organism evidence="1 2">
    <name type="scientific">Polaromonas eurypsychrophila</name>
    <dbReference type="NCBI Taxonomy" id="1614635"/>
    <lineage>
        <taxon>Bacteria</taxon>
        <taxon>Pseudomonadati</taxon>
        <taxon>Pseudomonadota</taxon>
        <taxon>Betaproteobacteria</taxon>
        <taxon>Burkholderiales</taxon>
        <taxon>Comamonadaceae</taxon>
        <taxon>Polaromonas</taxon>
    </lineage>
</organism>
<accession>A0A916WN18</accession>
<proteinExistence type="predicted"/>
<evidence type="ECO:0008006" key="3">
    <source>
        <dbReference type="Google" id="ProtNLM"/>
    </source>
</evidence>
<dbReference type="RefSeq" id="WP_188710217.1">
    <property type="nucleotide sequence ID" value="NZ_BMIG01000022.1"/>
</dbReference>
<keyword evidence="2" id="KW-1185">Reference proteome</keyword>
<comment type="caution">
    <text evidence="1">The sequence shown here is derived from an EMBL/GenBank/DDBJ whole genome shotgun (WGS) entry which is preliminary data.</text>
</comment>
<reference evidence="1" key="1">
    <citation type="journal article" date="2014" name="Int. J. Syst. Evol. Microbiol.">
        <title>Complete genome sequence of Corynebacterium casei LMG S-19264T (=DSM 44701T), isolated from a smear-ripened cheese.</title>
        <authorList>
            <consortium name="US DOE Joint Genome Institute (JGI-PGF)"/>
            <person name="Walter F."/>
            <person name="Albersmeier A."/>
            <person name="Kalinowski J."/>
            <person name="Ruckert C."/>
        </authorList>
    </citation>
    <scope>NUCLEOTIDE SEQUENCE</scope>
    <source>
        <strain evidence="1">CGMCC 1.15322</strain>
    </source>
</reference>
<gene>
    <name evidence="1" type="ORF">GCM10011496_38510</name>
</gene>
<dbReference type="AlphaFoldDB" id="A0A916WN18"/>